<dbReference type="Proteomes" id="UP000801428">
    <property type="component" value="Unassembled WGS sequence"/>
</dbReference>
<reference evidence="2" key="1">
    <citation type="submission" date="2019-04" db="EMBL/GenBank/DDBJ databases">
        <title>Sequencing of skin fungus with MAO and IRED activity.</title>
        <authorList>
            <person name="Marsaioli A.J."/>
            <person name="Bonatto J.M.C."/>
            <person name="Reis Junior O."/>
        </authorList>
    </citation>
    <scope>NUCLEOTIDE SEQUENCE</scope>
    <source>
        <strain evidence="2">30M1</strain>
    </source>
</reference>
<evidence type="ECO:0000313" key="2">
    <source>
        <dbReference type="EMBL" id="KAF2993873.1"/>
    </source>
</evidence>
<dbReference type="OrthoDB" id="4424523at2759"/>
<dbReference type="EMBL" id="SWKU01000046">
    <property type="protein sequence ID" value="KAF2993873.1"/>
    <property type="molecule type" value="Genomic_DNA"/>
</dbReference>
<keyword evidence="3" id="KW-1185">Reference proteome</keyword>
<gene>
    <name evidence="2" type="ORF">E8E13_001568</name>
</gene>
<protein>
    <submittedName>
        <fullName evidence="2">Uncharacterized protein</fullName>
    </submittedName>
</protein>
<comment type="caution">
    <text evidence="2">The sequence shown here is derived from an EMBL/GenBank/DDBJ whole genome shotgun (WGS) entry which is preliminary data.</text>
</comment>
<proteinExistence type="predicted"/>
<sequence length="223" mass="26221">MYDCYSRLRNHLKWGFIIYRCDYRNDSDWTYFIKRWSDVVNATLTEWDKSYLFNNLEWTIKEDRATLDRANIDDIRRIFTAWTKSKETLAEQQAAIDLGVLGSPRYWFCVHVDAEALDSCLTYDKFPEDKQDSFWIEKRDPALGRTPYVNIVRKDLELEMPPRYPEDDDGEEAGEDDEGELDEVISVKVHWEAAVPDVYVNLNQSLDGFEAIARDVDQDGVHL</sequence>
<evidence type="ECO:0000256" key="1">
    <source>
        <dbReference type="SAM" id="MobiDB-lite"/>
    </source>
</evidence>
<feature type="region of interest" description="Disordered" evidence="1">
    <location>
        <begin position="159"/>
        <end position="178"/>
    </location>
</feature>
<organism evidence="2 3">
    <name type="scientific">Curvularia kusanoi</name>
    <name type="common">Cochliobolus kusanoi</name>
    <dbReference type="NCBI Taxonomy" id="90978"/>
    <lineage>
        <taxon>Eukaryota</taxon>
        <taxon>Fungi</taxon>
        <taxon>Dikarya</taxon>
        <taxon>Ascomycota</taxon>
        <taxon>Pezizomycotina</taxon>
        <taxon>Dothideomycetes</taxon>
        <taxon>Pleosporomycetidae</taxon>
        <taxon>Pleosporales</taxon>
        <taxon>Pleosporineae</taxon>
        <taxon>Pleosporaceae</taxon>
        <taxon>Curvularia</taxon>
    </lineage>
</organism>
<evidence type="ECO:0000313" key="3">
    <source>
        <dbReference type="Proteomes" id="UP000801428"/>
    </source>
</evidence>
<name>A0A9P4T3K7_CURKU</name>
<accession>A0A9P4T3K7</accession>
<feature type="compositionally biased region" description="Acidic residues" evidence="1">
    <location>
        <begin position="166"/>
        <end position="178"/>
    </location>
</feature>
<dbReference type="AlphaFoldDB" id="A0A9P4T3K7"/>